<dbReference type="EC" id="1.5.5.2" evidence="2"/>
<evidence type="ECO:0000259" key="11">
    <source>
        <dbReference type="Pfam" id="PF01619"/>
    </source>
</evidence>
<dbReference type="AlphaFoldDB" id="A0A0L0QTM6"/>
<dbReference type="InterPro" id="IPR029041">
    <property type="entry name" value="FAD-linked_oxidoreductase-like"/>
</dbReference>
<dbReference type="UniPathway" id="UPA00261">
    <property type="reaction ID" value="UER00373"/>
</dbReference>
<evidence type="ECO:0000256" key="6">
    <source>
        <dbReference type="ARBA" id="ARBA00023002"/>
    </source>
</evidence>
<evidence type="ECO:0000256" key="1">
    <source>
        <dbReference type="ARBA" id="ARBA00004739"/>
    </source>
</evidence>
<reference evidence="13" key="1">
    <citation type="submission" date="2015-07" db="EMBL/GenBank/DDBJ databases">
        <title>Fjat-10053 dsm26.</title>
        <authorList>
            <person name="Liu B."/>
            <person name="Wang J."/>
            <person name="Zhu Y."/>
            <person name="Liu G."/>
            <person name="Chen Q."/>
            <person name="Chen Z."/>
            <person name="Lan J."/>
            <person name="Che J."/>
            <person name="Ge C."/>
            <person name="Shi H."/>
            <person name="Pan Z."/>
            <person name="Liu X."/>
        </authorList>
    </citation>
    <scope>NUCLEOTIDE SEQUENCE [LARGE SCALE GENOMIC DNA]</scope>
    <source>
        <strain evidence="13">DSM 26</strain>
    </source>
</reference>
<evidence type="ECO:0000256" key="10">
    <source>
        <dbReference type="PIRSR" id="PIRSR000196-2"/>
    </source>
</evidence>
<comment type="caution">
    <text evidence="12">The sequence shown here is derived from an EMBL/GenBank/DDBJ whole genome shotgun (WGS) entry which is preliminary data.</text>
</comment>
<dbReference type="Gene3D" id="3.20.20.220">
    <property type="match status" value="1"/>
</dbReference>
<feature type="binding site" evidence="10">
    <location>
        <position position="161"/>
    </location>
    <ligand>
        <name>FAD</name>
        <dbReference type="ChEBI" id="CHEBI:57692"/>
    </ligand>
</feature>
<dbReference type="Pfam" id="PF01619">
    <property type="entry name" value="Pro_dh"/>
    <property type="match status" value="1"/>
</dbReference>
<dbReference type="OrthoDB" id="9773461at2"/>
<name>A0A0L0QTM6_VIRPA</name>
<comment type="catalytic activity">
    <reaction evidence="8">
        <text>L-proline + a quinone = (S)-1-pyrroline-5-carboxylate + a quinol + H(+)</text>
        <dbReference type="Rhea" id="RHEA:23784"/>
        <dbReference type="ChEBI" id="CHEBI:15378"/>
        <dbReference type="ChEBI" id="CHEBI:17388"/>
        <dbReference type="ChEBI" id="CHEBI:24646"/>
        <dbReference type="ChEBI" id="CHEBI:60039"/>
        <dbReference type="ChEBI" id="CHEBI:132124"/>
        <dbReference type="EC" id="1.5.5.2"/>
    </reaction>
</comment>
<dbReference type="PIRSF" id="PIRSF000196">
    <property type="entry name" value="Pro_dehydrog"/>
    <property type="match status" value="1"/>
</dbReference>
<comment type="pathway">
    <text evidence="1">Amino-acid degradation; L-proline degradation into L-glutamate; L-glutamate from L-proline: step 1/2.</text>
</comment>
<evidence type="ECO:0000313" key="13">
    <source>
        <dbReference type="Proteomes" id="UP000036780"/>
    </source>
</evidence>
<evidence type="ECO:0000256" key="5">
    <source>
        <dbReference type="ARBA" id="ARBA00022827"/>
    </source>
</evidence>
<dbReference type="EMBL" id="LGTO01000004">
    <property type="protein sequence ID" value="KNE21882.1"/>
    <property type="molecule type" value="Genomic_DNA"/>
</dbReference>
<keyword evidence="5 10" id="KW-0274">FAD</keyword>
<dbReference type="GeneID" id="66869609"/>
<gene>
    <name evidence="12" type="ORF">AFK71_03480</name>
</gene>
<evidence type="ECO:0000256" key="4">
    <source>
        <dbReference type="ARBA" id="ARBA00022741"/>
    </source>
</evidence>
<feature type="binding site" evidence="10">
    <location>
        <begin position="185"/>
        <end position="187"/>
    </location>
    <ligand>
        <name>FAD</name>
        <dbReference type="ChEBI" id="CHEBI:57692"/>
    </ligand>
</feature>
<dbReference type="Proteomes" id="UP000036780">
    <property type="component" value="Unassembled WGS sequence"/>
</dbReference>
<dbReference type="InterPro" id="IPR002872">
    <property type="entry name" value="Proline_DH_dom"/>
</dbReference>
<protein>
    <recommendedName>
        <fullName evidence="2">proline dehydrogenase</fullName>
        <ecNumber evidence="2">1.5.5.2</ecNumber>
    </recommendedName>
</protein>
<evidence type="ECO:0000256" key="9">
    <source>
        <dbReference type="PIRSR" id="PIRSR000196-1"/>
    </source>
</evidence>
<dbReference type="GO" id="GO:0000166">
    <property type="term" value="F:nucleotide binding"/>
    <property type="evidence" value="ECO:0007669"/>
    <property type="project" value="UniProtKB-KW"/>
</dbReference>
<dbReference type="PANTHER" id="PTHR13914">
    <property type="entry name" value="PROLINE OXIDASE"/>
    <property type="match status" value="1"/>
</dbReference>
<accession>A0A0L0QTM6</accession>
<feature type="binding site" evidence="10">
    <location>
        <begin position="224"/>
        <end position="225"/>
    </location>
    <ligand>
        <name>FAD</name>
        <dbReference type="ChEBI" id="CHEBI:57692"/>
    </ligand>
</feature>
<sequence length="305" mass="35226">MEQIMRNFFLFLSNNKTLTKAAKKYGFRFGASRFVAGVDIHEAANKIKALNDKGFVVTVDHLGEFIDSEFEAKQSAEECITAIKVIAKEQLQAELSLKLTSLGLDISHELVMENMRKILQAGREQGVTVTIDMEDYARLEQTLKIFTTLKQEFDNLGTVLQAYLYRVEEDLQALNEYNPYLRLVKGAYKESETVAFPDKADVDQNYKKIIKQNLLNGNYTAIATHDDNIIAYTKELEQTYDIPSEQFEFQMLYGIRLELQERLLQEGYKVRIYLPYGDDWFGYNMRRLAERPANVAFVLKGIFKK</sequence>
<dbReference type="SUPFAM" id="SSF51730">
    <property type="entry name" value="FAD-linked oxidoreductase"/>
    <property type="match status" value="1"/>
</dbReference>
<feature type="binding site" evidence="9">
    <location>
        <position position="98"/>
    </location>
    <ligand>
        <name>substrate</name>
    </ligand>
</feature>
<feature type="binding site" evidence="10">
    <location>
        <position position="133"/>
    </location>
    <ligand>
        <name>FAD</name>
        <dbReference type="ChEBI" id="CHEBI:57692"/>
    </ligand>
</feature>
<evidence type="ECO:0000313" key="12">
    <source>
        <dbReference type="EMBL" id="KNE21882.1"/>
    </source>
</evidence>
<comment type="cofactor">
    <cofactor evidence="10">
        <name>FAD</name>
        <dbReference type="ChEBI" id="CHEBI:57692"/>
    </cofactor>
    <text evidence="10">Binds 1 FAD per subunit.</text>
</comment>
<dbReference type="GO" id="GO:0010133">
    <property type="term" value="P:L-proline catabolic process to L-glutamate"/>
    <property type="evidence" value="ECO:0007669"/>
    <property type="project" value="UniProtKB-UniPathway"/>
</dbReference>
<evidence type="ECO:0000256" key="2">
    <source>
        <dbReference type="ARBA" id="ARBA00012695"/>
    </source>
</evidence>
<evidence type="ECO:0000256" key="8">
    <source>
        <dbReference type="ARBA" id="ARBA00048779"/>
    </source>
</evidence>
<proteinExistence type="predicted"/>
<dbReference type="InterPro" id="IPR015659">
    <property type="entry name" value="Proline_oxidase"/>
</dbReference>
<keyword evidence="4 10" id="KW-0547">Nucleotide-binding</keyword>
<feature type="binding site" evidence="10">
    <location>
        <position position="199"/>
    </location>
    <ligand>
        <name>FAD</name>
        <dbReference type="ChEBI" id="CHEBI:57692"/>
    </ligand>
</feature>
<evidence type="ECO:0000256" key="7">
    <source>
        <dbReference type="ARBA" id="ARBA00023062"/>
    </source>
</evidence>
<dbReference type="GO" id="GO:0004657">
    <property type="term" value="F:proline dehydrogenase activity"/>
    <property type="evidence" value="ECO:0007669"/>
    <property type="project" value="UniProtKB-EC"/>
</dbReference>
<feature type="binding site" evidence="9">
    <location>
        <position position="286"/>
    </location>
    <ligand>
        <name>substrate</name>
    </ligand>
</feature>
<keyword evidence="6" id="KW-0560">Oxidoreductase</keyword>
<feature type="domain" description="Proline dehydrogenase" evidence="11">
    <location>
        <begin position="44"/>
        <end position="298"/>
    </location>
</feature>
<keyword evidence="7" id="KW-0642">Proline metabolism</keyword>
<dbReference type="PANTHER" id="PTHR13914:SF0">
    <property type="entry name" value="PROLINE DEHYDROGENASE 1, MITOCHONDRIAL"/>
    <property type="match status" value="1"/>
</dbReference>
<evidence type="ECO:0000256" key="3">
    <source>
        <dbReference type="ARBA" id="ARBA00022630"/>
    </source>
</evidence>
<keyword evidence="3" id="KW-0285">Flavoprotein</keyword>
<keyword evidence="13" id="KW-1185">Reference proteome</keyword>
<dbReference type="InterPro" id="IPR008219">
    <property type="entry name" value="PRODH_bac_arc"/>
</dbReference>
<feature type="binding site" evidence="9">
    <location>
        <position position="287"/>
    </location>
    <ligand>
        <name>substrate</name>
    </ligand>
</feature>
<dbReference type="PATRIC" id="fig|1473.5.peg.3637"/>
<dbReference type="RefSeq" id="WP_050350161.1">
    <property type="nucleotide sequence ID" value="NZ_BOSN01000005.1"/>
</dbReference>
<organism evidence="12 13">
    <name type="scientific">Virgibacillus pantothenticus</name>
    <dbReference type="NCBI Taxonomy" id="1473"/>
    <lineage>
        <taxon>Bacteria</taxon>
        <taxon>Bacillati</taxon>
        <taxon>Bacillota</taxon>
        <taxon>Bacilli</taxon>
        <taxon>Bacillales</taxon>
        <taxon>Bacillaceae</taxon>
        <taxon>Virgibacillus</taxon>
    </lineage>
</organism>